<name>A0AAN9AEP1_HALRR</name>
<dbReference type="EMBL" id="JAXCGZ010004424">
    <property type="protein sequence ID" value="KAK7081802.1"/>
    <property type="molecule type" value="Genomic_DNA"/>
</dbReference>
<dbReference type="AlphaFoldDB" id="A0AAN9AEP1"/>
<comment type="caution">
    <text evidence="1">The sequence shown here is derived from an EMBL/GenBank/DDBJ whole genome shotgun (WGS) entry which is preliminary data.</text>
</comment>
<sequence>MTEKCLQGESANDDISFCDIAIGEGGEISEGGTSMLWEDDDTRAFYENFPELKALIPSILYSDSEKPVGSLFFIHI</sequence>
<gene>
    <name evidence="1" type="ORF">SK128_011914</name>
</gene>
<accession>A0AAN9AEP1</accession>
<keyword evidence="2" id="KW-1185">Reference proteome</keyword>
<organism evidence="1 2">
    <name type="scientific">Halocaridina rubra</name>
    <name type="common">Hawaiian red shrimp</name>
    <dbReference type="NCBI Taxonomy" id="373956"/>
    <lineage>
        <taxon>Eukaryota</taxon>
        <taxon>Metazoa</taxon>
        <taxon>Ecdysozoa</taxon>
        <taxon>Arthropoda</taxon>
        <taxon>Crustacea</taxon>
        <taxon>Multicrustacea</taxon>
        <taxon>Malacostraca</taxon>
        <taxon>Eumalacostraca</taxon>
        <taxon>Eucarida</taxon>
        <taxon>Decapoda</taxon>
        <taxon>Pleocyemata</taxon>
        <taxon>Caridea</taxon>
        <taxon>Atyoidea</taxon>
        <taxon>Atyidae</taxon>
        <taxon>Halocaridina</taxon>
    </lineage>
</organism>
<protein>
    <submittedName>
        <fullName evidence="1">Uncharacterized protein</fullName>
    </submittedName>
</protein>
<reference evidence="1 2" key="1">
    <citation type="submission" date="2023-11" db="EMBL/GenBank/DDBJ databases">
        <title>Halocaridina rubra genome assembly.</title>
        <authorList>
            <person name="Smith C."/>
        </authorList>
    </citation>
    <scope>NUCLEOTIDE SEQUENCE [LARGE SCALE GENOMIC DNA]</scope>
    <source>
        <strain evidence="1">EP-1</strain>
        <tissue evidence="1">Whole</tissue>
    </source>
</reference>
<proteinExistence type="predicted"/>
<dbReference type="Proteomes" id="UP001381693">
    <property type="component" value="Unassembled WGS sequence"/>
</dbReference>
<evidence type="ECO:0000313" key="2">
    <source>
        <dbReference type="Proteomes" id="UP001381693"/>
    </source>
</evidence>
<evidence type="ECO:0000313" key="1">
    <source>
        <dbReference type="EMBL" id="KAK7081802.1"/>
    </source>
</evidence>